<name>A0A212QN59_9PROT</name>
<comment type="similarity">
    <text evidence="1">Belongs to the glycosyltransferase 20 family.</text>
</comment>
<dbReference type="OrthoDB" id="9815690at2"/>
<dbReference type="CDD" id="cd03788">
    <property type="entry name" value="GT20_TPS"/>
    <property type="match status" value="1"/>
</dbReference>
<dbReference type="PANTHER" id="PTHR10788:SF106">
    <property type="entry name" value="BCDNA.GH08860"/>
    <property type="match status" value="1"/>
</dbReference>
<evidence type="ECO:0000313" key="2">
    <source>
        <dbReference type="EMBL" id="SNB60785.1"/>
    </source>
</evidence>
<reference evidence="2 3" key="1">
    <citation type="submission" date="2017-06" db="EMBL/GenBank/DDBJ databases">
        <authorList>
            <person name="Kim H.J."/>
            <person name="Triplett B.A."/>
        </authorList>
    </citation>
    <scope>NUCLEOTIDE SEQUENCE [LARGE SCALE GENOMIC DNA]</scope>
    <source>
        <strain evidence="2 3">B29T1</strain>
    </source>
</reference>
<keyword evidence="3" id="KW-1185">Reference proteome</keyword>
<dbReference type="AlphaFoldDB" id="A0A212QN59"/>
<dbReference type="PANTHER" id="PTHR10788">
    <property type="entry name" value="TREHALOSE-6-PHOSPHATE SYNTHASE"/>
    <property type="match status" value="1"/>
</dbReference>
<dbReference type="RefSeq" id="WP_088559942.1">
    <property type="nucleotide sequence ID" value="NZ_FYEH01000002.1"/>
</dbReference>
<dbReference type="Proteomes" id="UP000197065">
    <property type="component" value="Unassembled WGS sequence"/>
</dbReference>
<evidence type="ECO:0000313" key="3">
    <source>
        <dbReference type="Proteomes" id="UP000197065"/>
    </source>
</evidence>
<dbReference type="SUPFAM" id="SSF53756">
    <property type="entry name" value="UDP-Glycosyltransferase/glycogen phosphorylase"/>
    <property type="match status" value="1"/>
</dbReference>
<sequence length="461" mass="51863">MRLVVVSNRVTQVSKTRPAAGGLAVGVHAALAEHGGIWFGWSGDVAEEPKLKRHRQGDVTYVLTDLTSEEKAGFYSGFSNRTLWPLFHYRLDLASFSHEWYQVYRRVNQRFARELAPQLQPDDIIWIQDYHLIPMATELRRLGVTNRIGFFLHIPYPAAQIMVVLPWHRQLAADFCAYDVVGFQTPTDLQQFKDYVARELSGDVDAATTIRALGRRLQAIACPIGIDVDEMQALAAAVEARSHVERMRSALRRSALVVGVDRLDYSKGIPERLRAFETLLRDYPEHHGQVSFLQISAPSREEVPEYVLLRNEVEQLAGRITGQYGEPDWLPLRYINRTHPRRALAGYFRYARVGFVTPLRDGLNLVAQEYVAAQIEDNPGVLVLSRFAGASAALEAAGALIVNPYDVHDTAGALNRALVMSADERRDRHRGVLATIRHNDITAWRKRFLSYLDSGPIDGGG</sequence>
<evidence type="ECO:0000256" key="1">
    <source>
        <dbReference type="ARBA" id="ARBA00008799"/>
    </source>
</evidence>
<dbReference type="GO" id="GO:0005992">
    <property type="term" value="P:trehalose biosynthetic process"/>
    <property type="evidence" value="ECO:0007669"/>
    <property type="project" value="InterPro"/>
</dbReference>
<dbReference type="Gene3D" id="3.40.50.2000">
    <property type="entry name" value="Glycogen Phosphorylase B"/>
    <property type="match status" value="2"/>
</dbReference>
<dbReference type="EMBL" id="FYEH01000002">
    <property type="protein sequence ID" value="SNB60785.1"/>
    <property type="molecule type" value="Genomic_DNA"/>
</dbReference>
<protein>
    <submittedName>
        <fullName evidence="2">Trehalose 6-phosphate synthase</fullName>
    </submittedName>
</protein>
<dbReference type="Pfam" id="PF00982">
    <property type="entry name" value="Glyco_transf_20"/>
    <property type="match status" value="1"/>
</dbReference>
<gene>
    <name evidence="2" type="ORF">SAMN07250955_10255</name>
</gene>
<dbReference type="GO" id="GO:0003825">
    <property type="term" value="F:alpha,alpha-trehalose-phosphate synthase (UDP-forming) activity"/>
    <property type="evidence" value="ECO:0007669"/>
    <property type="project" value="TreeGrafter"/>
</dbReference>
<proteinExistence type="inferred from homology"/>
<dbReference type="InterPro" id="IPR001830">
    <property type="entry name" value="Glyco_trans_20"/>
</dbReference>
<organism evidence="2 3">
    <name type="scientific">Arboricoccus pini</name>
    <dbReference type="NCBI Taxonomy" id="1963835"/>
    <lineage>
        <taxon>Bacteria</taxon>
        <taxon>Pseudomonadati</taxon>
        <taxon>Pseudomonadota</taxon>
        <taxon>Alphaproteobacteria</taxon>
        <taxon>Geminicoccales</taxon>
        <taxon>Geminicoccaceae</taxon>
        <taxon>Arboricoccus</taxon>
    </lineage>
</organism>
<accession>A0A212QN59</accession>